<evidence type="ECO:0000256" key="7">
    <source>
        <dbReference type="ARBA" id="ARBA00023274"/>
    </source>
</evidence>
<dbReference type="GO" id="GO:0019013">
    <property type="term" value="C:viral nucleocapsid"/>
    <property type="evidence" value="ECO:0007669"/>
    <property type="project" value="UniProtKB-KW"/>
</dbReference>
<reference evidence="9 11" key="1">
    <citation type="submission" date="2016-10" db="EMBL/GenBank/DDBJ databases">
        <title>New Virus Genomes of the Guama Serogroup (Genus Orthobunyavirus, Family Bunyaviridae) isolated in the Brazilian Amazon Region.</title>
        <authorList>
            <person name="Carvalho V.L."/>
            <person name="Medeiros D.B.A."/>
            <person name="Nunes M.R.T."/>
            <person name="Vasconcelosa P.F.C."/>
        </authorList>
    </citation>
    <scope>NUCLEOTIDE SEQUENCE [LARGE SCALE GENOMIC DNA]</scope>
    <source>
        <strain evidence="9 11">BEAN7722</strain>
    </source>
</reference>
<dbReference type="EMBL" id="KY013489">
    <property type="protein sequence ID" value="APM83100.1"/>
    <property type="molecule type" value="Viral_cRNA"/>
</dbReference>
<dbReference type="GeneID" id="80559689"/>
<sequence length="237" mass="26887">MAEQIPEIEFEEKSIAAGTNLFVPDDGYAYFLNEYSSQINFDSIRIFYLRAKDAKLRLRTTRAKVATLKFGSMKLMIVNNHHPDNEATDLQPQDLTLHRVSGYLARYLKEKMTTNTAARIEIHSKIVNPIAESVGITWTTGDDIYLSFFPGSEMFLEVFKMLPLAIGIFRVQQSQMKPEFLKKHLRQQYGDIPASQWMISMKDDIKNAVALVSKLPWGKAGLSAAARSFLGEFGIKI</sequence>
<organism evidence="9 11">
    <name type="scientific">Mirim virus</name>
    <dbReference type="NCBI Taxonomy" id="1927814"/>
    <lineage>
        <taxon>Viruses</taxon>
        <taxon>Riboviria</taxon>
        <taxon>Orthornavirae</taxon>
        <taxon>Negarnaviricota</taxon>
        <taxon>Polyploviricotina</taxon>
        <taxon>Bunyaviricetes</taxon>
        <taxon>Elliovirales</taxon>
        <taxon>Peribunyaviridae</taxon>
        <taxon>Orthobunyavirus</taxon>
        <taxon>Orthobunyavirus mirimense</taxon>
    </lineage>
</organism>
<comment type="similarity">
    <text evidence="2">Belongs to the orthobunyavirus nucleocapsid protein family.</text>
</comment>
<dbReference type="Proteomes" id="UP000427439">
    <property type="component" value="Genome"/>
</dbReference>
<dbReference type="InterPro" id="IPR043011">
    <property type="entry name" value="Bunya_nucleocap_C"/>
</dbReference>
<dbReference type="GO" id="GO:1990904">
    <property type="term" value="C:ribonucleoprotein complex"/>
    <property type="evidence" value="ECO:0007669"/>
    <property type="project" value="UniProtKB-KW"/>
</dbReference>
<accession>A0A1L5ITD8</accession>
<evidence type="ECO:0000256" key="4">
    <source>
        <dbReference type="ARBA" id="ARBA00022844"/>
    </source>
</evidence>
<evidence type="ECO:0000256" key="5">
    <source>
        <dbReference type="ARBA" id="ARBA00022884"/>
    </source>
</evidence>
<dbReference type="Pfam" id="PF00952">
    <property type="entry name" value="Bunya_nucleocap"/>
    <property type="match status" value="1"/>
</dbReference>
<evidence type="ECO:0000256" key="1">
    <source>
        <dbReference type="ARBA" id="ARBA00004328"/>
    </source>
</evidence>
<evidence type="ECO:0000313" key="9">
    <source>
        <dbReference type="EMBL" id="APM83100.1"/>
    </source>
</evidence>
<keyword evidence="5" id="KW-0694">RNA-binding</keyword>
<keyword evidence="4" id="KW-0946">Virion</keyword>
<dbReference type="Gene3D" id="1.10.472.180">
    <property type="entry name" value="Bunyavirus nucleocapsid (N) protein, C-terminal domain"/>
    <property type="match status" value="1"/>
</dbReference>
<keyword evidence="6 9" id="KW-0543">Viral nucleoprotein</keyword>
<evidence type="ECO:0000256" key="6">
    <source>
        <dbReference type="ARBA" id="ARBA00023086"/>
    </source>
</evidence>
<proteinExistence type="inferred from homology"/>
<dbReference type="InterPro" id="IPR001784">
    <property type="entry name" value="Bunya_nucleocap"/>
</dbReference>
<evidence type="ECO:0000256" key="2">
    <source>
        <dbReference type="ARBA" id="ARBA00006516"/>
    </source>
</evidence>
<dbReference type="InterPro" id="IPR043012">
    <property type="entry name" value="Bunya_nucleocap_N"/>
</dbReference>
<name>A0A1L5ITD8_9VIRU</name>
<protein>
    <recommendedName>
        <fullName evidence="3">Nucleoprotein</fullName>
    </recommendedName>
    <alternativeName>
        <fullName evidence="8">Nucleocapsid protein</fullName>
    </alternativeName>
</protein>
<keyword evidence="11" id="KW-1185">Reference proteome</keyword>
<reference evidence="10" key="2">
    <citation type="submission" date="2019-05" db="EMBL/GenBank/DDBJ databases">
        <title>Genomic Characterization of 104 Bunyaviruses in the Families Peribunyaviridae, Nairoviridae, and Phenuiviridae.</title>
        <authorList>
            <person name="Kapuscinski M."/>
            <person name="Bergren N."/>
            <person name="Russell B."/>
            <person name="Lee J."/>
            <person name="Borland E."/>
            <person name="King D."/>
            <person name="Burkhalter K."/>
            <person name="Stenglein M."/>
            <person name="Kading R."/>
        </authorList>
    </citation>
    <scope>NUCLEOTIDE SEQUENCE</scope>
    <source>
        <strain evidence="10">BeAn 7722</strain>
    </source>
</reference>
<keyword evidence="7" id="KW-0687">Ribonucleoprotein</keyword>
<dbReference type="GO" id="GO:0003723">
    <property type="term" value="F:RNA binding"/>
    <property type="evidence" value="ECO:0007669"/>
    <property type="project" value="UniProtKB-KW"/>
</dbReference>
<comment type="subcellular location">
    <subcellularLocation>
        <location evidence="1">Virion</location>
    </subcellularLocation>
</comment>
<evidence type="ECO:0000313" key="11">
    <source>
        <dbReference type="Proteomes" id="UP000427439"/>
    </source>
</evidence>
<evidence type="ECO:0000256" key="8">
    <source>
        <dbReference type="ARBA" id="ARBA00033344"/>
    </source>
</evidence>
<dbReference type="SMR" id="A0A1L5ITD8"/>
<dbReference type="RefSeq" id="YP_010839552.1">
    <property type="nucleotide sequence ID" value="NC_077930.1"/>
</dbReference>
<dbReference type="KEGG" id="vg:80559689"/>
<dbReference type="Gene3D" id="1.20.142.20">
    <property type="match status" value="1"/>
</dbReference>
<dbReference type="EMBL" id="MK896522">
    <property type="protein sequence ID" value="QLA46922.1"/>
    <property type="molecule type" value="Viral_cRNA"/>
</dbReference>
<evidence type="ECO:0000313" key="10">
    <source>
        <dbReference type="EMBL" id="QLA46922.1"/>
    </source>
</evidence>
<evidence type="ECO:0000256" key="3">
    <source>
        <dbReference type="ARBA" id="ARBA00014389"/>
    </source>
</evidence>